<organism evidence="8 9">
    <name type="scientific">Amycolatopsis taiwanensis</name>
    <dbReference type="NCBI Taxonomy" id="342230"/>
    <lineage>
        <taxon>Bacteria</taxon>
        <taxon>Bacillati</taxon>
        <taxon>Actinomycetota</taxon>
        <taxon>Actinomycetes</taxon>
        <taxon>Pseudonocardiales</taxon>
        <taxon>Pseudonocardiaceae</taxon>
        <taxon>Amycolatopsis</taxon>
    </lineage>
</organism>
<keyword evidence="5 6" id="KW-0472">Membrane</keyword>
<keyword evidence="9" id="KW-1185">Reference proteome</keyword>
<evidence type="ECO:0000256" key="5">
    <source>
        <dbReference type="ARBA" id="ARBA00023136"/>
    </source>
</evidence>
<dbReference type="SUPFAM" id="SSF103473">
    <property type="entry name" value="MFS general substrate transporter"/>
    <property type="match status" value="1"/>
</dbReference>
<dbReference type="Pfam" id="PF07690">
    <property type="entry name" value="MFS_1"/>
    <property type="match status" value="1"/>
</dbReference>
<feature type="transmembrane region" description="Helical" evidence="6">
    <location>
        <begin position="355"/>
        <end position="376"/>
    </location>
</feature>
<dbReference type="InterPro" id="IPR020846">
    <property type="entry name" value="MFS_dom"/>
</dbReference>
<feature type="transmembrane region" description="Helical" evidence="6">
    <location>
        <begin position="158"/>
        <end position="181"/>
    </location>
</feature>
<evidence type="ECO:0000256" key="2">
    <source>
        <dbReference type="ARBA" id="ARBA00022475"/>
    </source>
</evidence>
<feature type="transmembrane region" description="Helical" evidence="6">
    <location>
        <begin position="237"/>
        <end position="257"/>
    </location>
</feature>
<feature type="transmembrane region" description="Helical" evidence="6">
    <location>
        <begin position="41"/>
        <end position="60"/>
    </location>
</feature>
<evidence type="ECO:0000256" key="3">
    <source>
        <dbReference type="ARBA" id="ARBA00022692"/>
    </source>
</evidence>
<evidence type="ECO:0000256" key="4">
    <source>
        <dbReference type="ARBA" id="ARBA00022989"/>
    </source>
</evidence>
<dbReference type="InterPro" id="IPR011701">
    <property type="entry name" value="MFS"/>
</dbReference>
<gene>
    <name evidence="8" type="primary">araJ</name>
    <name evidence="8" type="ORF">Atai01_43120</name>
</gene>
<feature type="transmembrane region" description="Helical" evidence="6">
    <location>
        <begin position="127"/>
        <end position="146"/>
    </location>
</feature>
<dbReference type="PANTHER" id="PTHR43124">
    <property type="entry name" value="PURINE EFFLUX PUMP PBUE"/>
    <property type="match status" value="1"/>
</dbReference>
<dbReference type="InterPro" id="IPR036259">
    <property type="entry name" value="MFS_trans_sf"/>
</dbReference>
<feature type="transmembrane region" description="Helical" evidence="6">
    <location>
        <begin position="99"/>
        <end position="120"/>
    </location>
</feature>
<dbReference type="CDD" id="cd17324">
    <property type="entry name" value="MFS_NepI_like"/>
    <property type="match status" value="1"/>
</dbReference>
<evidence type="ECO:0000313" key="9">
    <source>
        <dbReference type="Proteomes" id="UP001165136"/>
    </source>
</evidence>
<evidence type="ECO:0000256" key="1">
    <source>
        <dbReference type="ARBA" id="ARBA00004651"/>
    </source>
</evidence>
<evidence type="ECO:0000259" key="7">
    <source>
        <dbReference type="PROSITE" id="PS50850"/>
    </source>
</evidence>
<accession>A0A9W6R376</accession>
<comment type="subcellular location">
    <subcellularLocation>
        <location evidence="1">Cell membrane</location>
        <topology evidence="1">Multi-pass membrane protein</topology>
    </subcellularLocation>
</comment>
<dbReference type="AlphaFoldDB" id="A0A9W6R376"/>
<dbReference type="PANTHER" id="PTHR43124:SF3">
    <property type="entry name" value="CHLORAMPHENICOL EFFLUX PUMP RV0191"/>
    <property type="match status" value="1"/>
</dbReference>
<comment type="caution">
    <text evidence="8">The sequence shown here is derived from an EMBL/GenBank/DDBJ whole genome shotgun (WGS) entry which is preliminary data.</text>
</comment>
<dbReference type="Proteomes" id="UP001165136">
    <property type="component" value="Unassembled WGS sequence"/>
</dbReference>
<keyword evidence="3 6" id="KW-0812">Transmembrane</keyword>
<keyword evidence="4 6" id="KW-1133">Transmembrane helix</keyword>
<feature type="transmembrane region" description="Helical" evidence="6">
    <location>
        <begin position="72"/>
        <end position="93"/>
    </location>
</feature>
<dbReference type="PROSITE" id="PS50850">
    <property type="entry name" value="MFS"/>
    <property type="match status" value="1"/>
</dbReference>
<evidence type="ECO:0000313" key="8">
    <source>
        <dbReference type="EMBL" id="GLY67693.1"/>
    </source>
</evidence>
<feature type="transmembrane region" description="Helical" evidence="6">
    <location>
        <begin position="202"/>
        <end position="225"/>
    </location>
</feature>
<dbReference type="GO" id="GO:0022857">
    <property type="term" value="F:transmembrane transporter activity"/>
    <property type="evidence" value="ECO:0007669"/>
    <property type="project" value="InterPro"/>
</dbReference>
<keyword evidence="2" id="KW-1003">Cell membrane</keyword>
<reference evidence="8" key="1">
    <citation type="submission" date="2023-03" db="EMBL/GenBank/DDBJ databases">
        <title>Amycolatopsis taiwanensis NBRC 103393.</title>
        <authorList>
            <person name="Ichikawa N."/>
            <person name="Sato H."/>
            <person name="Tonouchi N."/>
        </authorList>
    </citation>
    <scope>NUCLEOTIDE SEQUENCE</scope>
    <source>
        <strain evidence="8">NBRC 103393</strain>
    </source>
</reference>
<feature type="transmembrane region" description="Helical" evidence="6">
    <location>
        <begin position="288"/>
        <end position="309"/>
    </location>
</feature>
<dbReference type="EMBL" id="BSTI01000009">
    <property type="protein sequence ID" value="GLY67693.1"/>
    <property type="molecule type" value="Genomic_DNA"/>
</dbReference>
<name>A0A9W6R376_9PSEU</name>
<dbReference type="GO" id="GO:0005886">
    <property type="term" value="C:plasma membrane"/>
    <property type="evidence" value="ECO:0007669"/>
    <property type="project" value="UniProtKB-SubCell"/>
</dbReference>
<dbReference type="NCBIfam" id="NF033135">
    <property type="entry name" value="cmx_cmrA"/>
    <property type="match status" value="1"/>
</dbReference>
<sequence length="388" mass="38775">MPLTVYVLGLSIFALGTSEFMLSGLLPPIAADLGVSIPDAGLLISAYAFGMLFGAPLLAIATHRLPRKTTLLGTLAVFAAGHAVSALAPSYGLLFGSRVIAAVANAGFWAAAAATTLAVVPAGRRGRAMAIVTGGLTVATVLGVPAGTFLGQHAGWRAAFWAVGALAALAFVAVVTLVPAVPGSSERAGLRTELSAYRSPRLWLALAIIAIITAASTVVFAYLSPLMTRSIGLPEEWVPAVLALYGVGALIGITTGGRFADRHAIGTIASGALLALAALAVLATAPSIPVAVVAAILLGFGGFAVNPALNTRVFALAEAAPSLAGASTTSAFNVGIVTAPWAGGLAIDAGLGYLSVTWLGIGFAVLALGATAWAALLERRPVPALATV</sequence>
<dbReference type="InterPro" id="IPR050189">
    <property type="entry name" value="MFS_Efflux_Transporters"/>
</dbReference>
<feature type="transmembrane region" description="Helical" evidence="6">
    <location>
        <begin position="264"/>
        <end position="282"/>
    </location>
</feature>
<dbReference type="Gene3D" id="1.20.1250.20">
    <property type="entry name" value="MFS general substrate transporter like domains"/>
    <property type="match status" value="2"/>
</dbReference>
<feature type="domain" description="Major facilitator superfamily (MFS) profile" evidence="7">
    <location>
        <begin position="4"/>
        <end position="380"/>
    </location>
</feature>
<protein>
    <submittedName>
        <fullName evidence="8">Chloramphenicol efflux pump</fullName>
    </submittedName>
</protein>
<proteinExistence type="predicted"/>
<feature type="transmembrane region" description="Helical" evidence="6">
    <location>
        <begin position="321"/>
        <end position="343"/>
    </location>
</feature>
<dbReference type="RefSeq" id="WP_285487945.1">
    <property type="nucleotide sequence ID" value="NZ_BSTI01000009.1"/>
</dbReference>
<evidence type="ECO:0000256" key="6">
    <source>
        <dbReference type="SAM" id="Phobius"/>
    </source>
</evidence>